<dbReference type="FunFam" id="3.30.160.60:FF:000065">
    <property type="entry name" value="B-cell CLL/lymphoma 6, member B"/>
    <property type="match status" value="1"/>
</dbReference>
<feature type="domain" description="C2H2-type" evidence="10">
    <location>
        <begin position="562"/>
        <end position="589"/>
    </location>
</feature>
<evidence type="ECO:0000256" key="1">
    <source>
        <dbReference type="ARBA" id="ARBA00004123"/>
    </source>
</evidence>
<keyword evidence="6" id="KW-0238">DNA-binding</keyword>
<comment type="subcellular location">
    <subcellularLocation>
        <location evidence="1">Nucleus</location>
    </subcellularLocation>
</comment>
<keyword evidence="3" id="KW-0677">Repeat</keyword>
<evidence type="ECO:0000256" key="5">
    <source>
        <dbReference type="ARBA" id="ARBA00022833"/>
    </source>
</evidence>
<evidence type="ECO:0000313" key="12">
    <source>
        <dbReference type="Proteomes" id="UP000747542"/>
    </source>
</evidence>
<feature type="domain" description="C2H2-type" evidence="10">
    <location>
        <begin position="503"/>
        <end position="531"/>
    </location>
</feature>
<dbReference type="FunFam" id="3.30.160.60:FF:001450">
    <property type="entry name" value="zinc finger protein 774"/>
    <property type="match status" value="1"/>
</dbReference>
<feature type="domain" description="C2H2-type" evidence="10">
    <location>
        <begin position="534"/>
        <end position="561"/>
    </location>
</feature>
<feature type="domain" description="C2H2-type" evidence="10">
    <location>
        <begin position="2101"/>
        <end position="2129"/>
    </location>
</feature>
<accession>A0A8J5K1H5</accession>
<feature type="domain" description="C2H2-type" evidence="10">
    <location>
        <begin position="261"/>
        <end position="289"/>
    </location>
</feature>
<feature type="domain" description="C2H2-type" evidence="10">
    <location>
        <begin position="920"/>
        <end position="948"/>
    </location>
</feature>
<dbReference type="FunFam" id="3.30.160.60:FF:000176">
    <property type="entry name" value="zinc finger protein 70"/>
    <property type="match status" value="1"/>
</dbReference>
<dbReference type="GO" id="GO:0008270">
    <property type="term" value="F:zinc ion binding"/>
    <property type="evidence" value="ECO:0007669"/>
    <property type="project" value="UniProtKB-KW"/>
</dbReference>
<feature type="compositionally biased region" description="Polar residues" evidence="9">
    <location>
        <begin position="1241"/>
        <end position="1261"/>
    </location>
</feature>
<feature type="domain" description="C2H2-type" evidence="10">
    <location>
        <begin position="2071"/>
        <end position="2099"/>
    </location>
</feature>
<dbReference type="InterPro" id="IPR036236">
    <property type="entry name" value="Znf_C2H2_sf"/>
</dbReference>
<feature type="region of interest" description="Disordered" evidence="9">
    <location>
        <begin position="1849"/>
        <end position="1870"/>
    </location>
</feature>
<evidence type="ECO:0000256" key="3">
    <source>
        <dbReference type="ARBA" id="ARBA00022737"/>
    </source>
</evidence>
<comment type="caution">
    <text evidence="11">The sequence shown here is derived from an EMBL/GenBank/DDBJ whole genome shotgun (WGS) entry which is preliminary data.</text>
</comment>
<dbReference type="Pfam" id="PF00096">
    <property type="entry name" value="zf-C2H2"/>
    <property type="match status" value="7"/>
</dbReference>
<keyword evidence="2" id="KW-0479">Metal-binding</keyword>
<dbReference type="Proteomes" id="UP000747542">
    <property type="component" value="Unassembled WGS sequence"/>
</dbReference>
<feature type="domain" description="C2H2-type" evidence="10">
    <location>
        <begin position="14"/>
        <end position="41"/>
    </location>
</feature>
<dbReference type="EMBL" id="JAHLQT010024847">
    <property type="protein sequence ID" value="KAG7165055.1"/>
    <property type="molecule type" value="Genomic_DNA"/>
</dbReference>
<feature type="domain" description="C2H2-type" evidence="10">
    <location>
        <begin position="1100"/>
        <end position="1123"/>
    </location>
</feature>
<keyword evidence="12" id="KW-1185">Reference proteome</keyword>
<dbReference type="InterPro" id="IPR013087">
    <property type="entry name" value="Znf_C2H2_type"/>
</dbReference>
<feature type="region of interest" description="Disordered" evidence="9">
    <location>
        <begin position="1241"/>
        <end position="1262"/>
    </location>
</feature>
<feature type="domain" description="C2H2-type" evidence="10">
    <location>
        <begin position="2158"/>
        <end position="2181"/>
    </location>
</feature>
<evidence type="ECO:0000313" key="11">
    <source>
        <dbReference type="EMBL" id="KAG7165055.1"/>
    </source>
</evidence>
<evidence type="ECO:0000256" key="4">
    <source>
        <dbReference type="ARBA" id="ARBA00022771"/>
    </source>
</evidence>
<feature type="domain" description="C2H2-type" evidence="10">
    <location>
        <begin position="361"/>
        <end position="383"/>
    </location>
</feature>
<feature type="domain" description="C2H2-type" evidence="10">
    <location>
        <begin position="1621"/>
        <end position="1648"/>
    </location>
</feature>
<feature type="domain" description="C2H2-type" evidence="10">
    <location>
        <begin position="1013"/>
        <end position="1036"/>
    </location>
</feature>
<dbReference type="SMART" id="SM00355">
    <property type="entry name" value="ZnF_C2H2"/>
    <property type="match status" value="48"/>
</dbReference>
<evidence type="ECO:0000256" key="6">
    <source>
        <dbReference type="ARBA" id="ARBA00023125"/>
    </source>
</evidence>
<dbReference type="GO" id="GO:0000977">
    <property type="term" value="F:RNA polymerase II transcription regulatory region sequence-specific DNA binding"/>
    <property type="evidence" value="ECO:0007669"/>
    <property type="project" value="TreeGrafter"/>
</dbReference>
<dbReference type="GO" id="GO:0000981">
    <property type="term" value="F:DNA-binding transcription factor activity, RNA polymerase II-specific"/>
    <property type="evidence" value="ECO:0007669"/>
    <property type="project" value="TreeGrafter"/>
</dbReference>
<feature type="domain" description="C2H2-type" evidence="10">
    <location>
        <begin position="388"/>
        <end position="416"/>
    </location>
</feature>
<dbReference type="PROSITE" id="PS00028">
    <property type="entry name" value="ZINC_FINGER_C2H2_1"/>
    <property type="match status" value="39"/>
</dbReference>
<keyword evidence="4 8" id="KW-0863">Zinc-finger</keyword>
<evidence type="ECO:0000256" key="7">
    <source>
        <dbReference type="ARBA" id="ARBA00023242"/>
    </source>
</evidence>
<feature type="domain" description="C2H2-type" evidence="10">
    <location>
        <begin position="1045"/>
        <end position="1072"/>
    </location>
</feature>
<feature type="domain" description="C2H2-type" evidence="10">
    <location>
        <begin position="985"/>
        <end position="1012"/>
    </location>
</feature>
<feature type="domain" description="C2H2-type" evidence="10">
    <location>
        <begin position="417"/>
        <end position="445"/>
    </location>
</feature>
<feature type="domain" description="C2H2-type" evidence="10">
    <location>
        <begin position="954"/>
        <end position="981"/>
    </location>
</feature>
<gene>
    <name evidence="11" type="primary">Znf208-L</name>
    <name evidence="11" type="ORF">Hamer_G004814</name>
</gene>
<organism evidence="11 12">
    <name type="scientific">Homarus americanus</name>
    <name type="common">American lobster</name>
    <dbReference type="NCBI Taxonomy" id="6706"/>
    <lineage>
        <taxon>Eukaryota</taxon>
        <taxon>Metazoa</taxon>
        <taxon>Ecdysozoa</taxon>
        <taxon>Arthropoda</taxon>
        <taxon>Crustacea</taxon>
        <taxon>Multicrustacea</taxon>
        <taxon>Malacostraca</taxon>
        <taxon>Eumalacostraca</taxon>
        <taxon>Eucarida</taxon>
        <taxon>Decapoda</taxon>
        <taxon>Pleocyemata</taxon>
        <taxon>Astacidea</taxon>
        <taxon>Nephropoidea</taxon>
        <taxon>Nephropidae</taxon>
        <taxon>Homarus</taxon>
    </lineage>
</organism>
<proteinExistence type="predicted"/>
<dbReference type="SUPFAM" id="SSF57667">
    <property type="entry name" value="beta-beta-alpha zinc fingers"/>
    <property type="match status" value="17"/>
</dbReference>
<dbReference type="Pfam" id="PF13912">
    <property type="entry name" value="zf-C2H2_6"/>
    <property type="match status" value="4"/>
</dbReference>
<evidence type="ECO:0000259" key="10">
    <source>
        <dbReference type="PROSITE" id="PS50157"/>
    </source>
</evidence>
<feature type="domain" description="C2H2-type" evidence="10">
    <location>
        <begin position="1990"/>
        <end position="2012"/>
    </location>
</feature>
<feature type="non-terminal residue" evidence="11">
    <location>
        <position position="1"/>
    </location>
</feature>
<feature type="domain" description="C2H2-type" evidence="10">
    <location>
        <begin position="99"/>
        <end position="139"/>
    </location>
</feature>
<dbReference type="PANTHER" id="PTHR24379:SF127">
    <property type="entry name" value="BLOODY FINGERS-RELATED"/>
    <property type="match status" value="1"/>
</dbReference>
<dbReference type="PROSITE" id="PS50157">
    <property type="entry name" value="ZINC_FINGER_C2H2_2"/>
    <property type="match status" value="30"/>
</dbReference>
<reference evidence="11" key="1">
    <citation type="journal article" date="2021" name="Sci. Adv.">
        <title>The American lobster genome reveals insights on longevity, neural, and immune adaptations.</title>
        <authorList>
            <person name="Polinski J.M."/>
            <person name="Zimin A.V."/>
            <person name="Clark K.F."/>
            <person name="Kohn A.B."/>
            <person name="Sadowski N."/>
            <person name="Timp W."/>
            <person name="Ptitsyn A."/>
            <person name="Khanna P."/>
            <person name="Romanova D.Y."/>
            <person name="Williams P."/>
            <person name="Greenwood S.J."/>
            <person name="Moroz L.L."/>
            <person name="Walt D.R."/>
            <person name="Bodnar A.G."/>
        </authorList>
    </citation>
    <scope>NUCLEOTIDE SEQUENCE</scope>
    <source>
        <strain evidence="11">GMGI-L3</strain>
    </source>
</reference>
<dbReference type="Pfam" id="PF13894">
    <property type="entry name" value="zf-C2H2_4"/>
    <property type="match status" value="1"/>
</dbReference>
<feature type="domain" description="C2H2-type" evidence="10">
    <location>
        <begin position="1649"/>
        <end position="1680"/>
    </location>
</feature>
<feature type="domain" description="C2H2-type" evidence="10">
    <location>
        <begin position="837"/>
        <end position="864"/>
    </location>
</feature>
<dbReference type="PANTHER" id="PTHR24379">
    <property type="entry name" value="KRAB AND ZINC FINGER DOMAIN-CONTAINING"/>
    <property type="match status" value="1"/>
</dbReference>
<feature type="domain" description="C2H2-type" evidence="10">
    <location>
        <begin position="2130"/>
        <end position="2157"/>
    </location>
</feature>
<feature type="domain" description="C2H2-type" evidence="10">
    <location>
        <begin position="891"/>
        <end position="914"/>
    </location>
</feature>
<evidence type="ECO:0000256" key="2">
    <source>
        <dbReference type="ARBA" id="ARBA00022723"/>
    </source>
</evidence>
<feature type="domain" description="C2H2-type" evidence="10">
    <location>
        <begin position="69"/>
        <end position="98"/>
    </location>
</feature>
<dbReference type="FunFam" id="3.30.160.60:FF:001049">
    <property type="entry name" value="zinc finger protein 319"/>
    <property type="match status" value="1"/>
</dbReference>
<feature type="domain" description="C2H2-type" evidence="10">
    <location>
        <begin position="474"/>
        <end position="502"/>
    </location>
</feature>
<feature type="domain" description="C2H2-type" evidence="10">
    <location>
        <begin position="1562"/>
        <end position="1590"/>
    </location>
</feature>
<protein>
    <submittedName>
        <fullName evidence="11">Zinc finger protein 208-like</fullName>
    </submittedName>
</protein>
<keyword evidence="7" id="KW-0539">Nucleus</keyword>
<dbReference type="Gene3D" id="3.30.160.60">
    <property type="entry name" value="Classic Zinc Finger"/>
    <property type="match status" value="24"/>
</dbReference>
<feature type="domain" description="C2H2-type" evidence="10">
    <location>
        <begin position="1593"/>
        <end position="1620"/>
    </location>
</feature>
<dbReference type="GO" id="GO:0005634">
    <property type="term" value="C:nucleus"/>
    <property type="evidence" value="ECO:0007669"/>
    <property type="project" value="UniProtKB-SubCell"/>
</dbReference>
<sequence>MNKHKRLHSDSRPYICDKCGNSFRQKHSLKDHIKKHETDVNRYTCKYCFLKFLGKQKWMTHENKHKGSYACICEVCGMGYENKKALEDHRSKHTGQYRHYCKECGKGFNRIETLNDHLNAFLKRNHLCRHMRLHTGEKPYEETAHLEINVEGRNEGGIKEDHLMRGEGKRPIKFKYSHLDYQVIKPKRRTRARNLDTQVYLDEPLSCSECGDLFNNEPLYKIHCAEAHVEINGVKCPYCPLVFDKRYDLDSHLINHTPTNHACDNCAVGFPTATLLIKHLQDIHPDTANTCLRCNATFIDEKQLQFHFEQKHRKGKRKMLNIDKGDIPPNNVMCKECGKLCKNMIAYQTHKYNEHIHLFPHECKVCCRRFTKLTYLESHMKTHIDGSFECMRCGVKFGTESHLIDHMYYVHGQKKVLMCDECNRYFSTPTSLKTHKEMEHRANLDCNEICKVCEERYPTKLGLKRHMFTHIRAYQCSHCLRKLSSKASLDIHINMVHTKEHSFLCSHCSKEFYAKHLLQMHIKRVHSDRSDYQFKCKLCGKVYLQEWELTLHHKTHTNERNFKCDVCGDAFYTLSRMRYHRATHKTTRDSECPLCTQMFRRDVDTKNHLRRVHKVVHPGQFMDFCSRFGLEKARKLLQMGVISSQDSRVVTEKIENVMDEDGSENITLYPVEEEHEPPVQVIIPDSVEMMVLEDPAMDISATSDTQEEKVAYVYKMKKETIKHEEQIISIIKELDVGDNFAETEDNRDEVAEEGRLGRSRTVKTKTCIYCEEEVPITQLMSHLSGHEQQQYPCPFCQHISPRLAMSRHLQEHHLEYFLSCDGKVQIDGFVWSSQGSLVCRICEKRFKKASVYLAHEKTHSSKRFSCQHCRSSYPTDASFQNHIITHQFGDYQCAECFVKFASLHQLNIHDEKVHKIKLSKICEYCNKEFRDQMNLICHRRKEHPESEECRKAKYSCSECGMKFMVRGNLVRHLRMHDKEKVSKPSVCALCGKVLSNKYSLATHLKTHSHDTSHECKICDKAFVSKYTLVDHMRRIHEDIGYGRDKICKQCGRSFFTNSELKYHMKTHTGERPYRCEICGETYLSSSTLRYHMQKHSNVMFVCPECQAQFKNYVGWSAHMRRVHGVPCVKEYTKKYGILQAVIEKESPSLYIVTQGHNRSVDAAVEAAENISTKEILRKDSLNSATLAAGLEETVVSMPGKEVNNIIHVVSYDDLTNPLVHTVDAAEVGLGNSKVEEANISQSSAGVGTNSMNSGTESSYPQSGDVRRVMIPEGWEMILPTGSEESQVMSEEWEGSRINVPQTNEDQHMVLTNEWDGTQGMAQLVISEEGEETRVVMTSWKDCEIVDVVTIGLAANTPAREWPEGESGNAITVFYPTEGSRLRRRRPASYRPCDICGIIPFGDVERHVAEYHPETLIRPCVLCDSRFRTFRQLGSHVLRIHGPSLVCPVCSSAFLDAFAFSKHLHDAHSEIPAAFTCVVCRHSLSSSMDYCSHMETHQAEAALLSAEDQADKAEIRDSAHNTIGALDEEERSQLWCSQCQKKLKSAVALKRHLQRVHRVRPSFQCEVCFLRFQSSGRLSEHVKRHHLREHYARFVCRICNKAYLTRHELLRHTAAHQNERRHKCEFCSRAYFKAGDLTYHRRTHTGERPHGCNSCEAAFSRPSELTTHLARAHGLHHRTRRYFRTAAPDPPESTNVSSEVISRRSIDQNVDVEVVTGEGDNASQLITEVEEDGRVVHVVESDASLQVMHALSHDLAKDHSHELQHDQGIRFRRSALDIKYADVEGNEEMTLLESKDQLQEETTEEDISQLLETSPQLKYFLSPKEITLQQHKEEHVTDCLKQYASLLKERGLAETPAPDPQPPLKRGRPRKMSDCTNCDLVYDSPADLDRHIRREPHEVNDIDAASRCQQCGELIPQDEMEEHLHEHLLAKEPIPIKMQVTSNQQYKKVKKRLGRPVKRKSHRCPDCNLVFPSPAGLSRHNHTQHPQKYSRQCEECGHRFKGRRALELHKDGHKNGSCWCPICKLKFRHRQHVECHFIKAHADVTNINCEYCSIQVTSYNVHMNLHTRAVQFPCKECGEVFFLRSSLLAHHKLRHDQNARAYVCKNCKKGFISSSLLRTHHEQVHLQKRQYFCEFCGRSYKNKSALTYHLKVHTGERPYKCQECGVGFHRPSTLKTHMEGTHHLPYSYLYRKPQRRAGAGLGISKVSGPAENTDHANKGTSNIVKIDVPRSVIIENEVGIDEVNIVREMSIVEGVEEVGDVASVSVNMNESEIITVVEDLHDLPDLYREGGEEVINIKCKKKK</sequence>
<feature type="domain" description="C2H2-type" evidence="10">
    <location>
        <begin position="1073"/>
        <end position="1097"/>
    </location>
</feature>
<evidence type="ECO:0000256" key="9">
    <source>
        <dbReference type="SAM" id="MobiDB-lite"/>
    </source>
</evidence>
<feature type="domain" description="C2H2-type" evidence="10">
    <location>
        <begin position="590"/>
        <end position="618"/>
    </location>
</feature>
<evidence type="ECO:0000256" key="8">
    <source>
        <dbReference type="PROSITE-ProRule" id="PRU00042"/>
    </source>
</evidence>
<name>A0A8J5K1H5_HOMAM</name>
<keyword evidence="5" id="KW-0862">Zinc</keyword>